<evidence type="ECO:0000256" key="5">
    <source>
        <dbReference type="ARBA" id="ARBA00022801"/>
    </source>
</evidence>
<dbReference type="AlphaFoldDB" id="A0A445JZ69"/>
<keyword evidence="3" id="KW-0964">Secreted</keyword>
<dbReference type="InterPro" id="IPR001087">
    <property type="entry name" value="GDSL"/>
</dbReference>
<evidence type="ECO:0000256" key="6">
    <source>
        <dbReference type="ARBA" id="ARBA00022963"/>
    </source>
</evidence>
<dbReference type="Gene3D" id="3.40.50.1110">
    <property type="entry name" value="SGNH hydrolase"/>
    <property type="match status" value="1"/>
</dbReference>
<comment type="similarity">
    <text evidence="2">Belongs to the 'GDSL' lipolytic enzyme family.</text>
</comment>
<dbReference type="InterPro" id="IPR036514">
    <property type="entry name" value="SGNH_hydro_sf"/>
</dbReference>
<dbReference type="PANTHER" id="PTHR45650">
    <property type="entry name" value="GDSL-LIKE LIPASE/ACYLHYDROLASE-RELATED"/>
    <property type="match status" value="1"/>
</dbReference>
<reference evidence="8 9" key="1">
    <citation type="submission" date="2018-09" db="EMBL/GenBank/DDBJ databases">
        <title>A high-quality reference genome of wild soybean provides a powerful tool to mine soybean genomes.</title>
        <authorList>
            <person name="Xie M."/>
            <person name="Chung C.Y.L."/>
            <person name="Li M.-W."/>
            <person name="Wong F.-L."/>
            <person name="Chan T.-F."/>
            <person name="Lam H.-M."/>
        </authorList>
    </citation>
    <scope>NUCLEOTIDE SEQUENCE [LARGE SCALE GENOMIC DNA]</scope>
    <source>
        <strain evidence="9">cv. W05</strain>
        <tissue evidence="8">Hypocotyl of etiolated seedlings</tissue>
    </source>
</reference>
<evidence type="ECO:0000256" key="7">
    <source>
        <dbReference type="ARBA" id="ARBA00023098"/>
    </source>
</evidence>
<dbReference type="EMBL" id="QZWG01000007">
    <property type="protein sequence ID" value="RZC03769.1"/>
    <property type="molecule type" value="Genomic_DNA"/>
</dbReference>
<organism evidence="8 9">
    <name type="scientific">Glycine soja</name>
    <name type="common">Wild soybean</name>
    <dbReference type="NCBI Taxonomy" id="3848"/>
    <lineage>
        <taxon>Eukaryota</taxon>
        <taxon>Viridiplantae</taxon>
        <taxon>Streptophyta</taxon>
        <taxon>Embryophyta</taxon>
        <taxon>Tracheophyta</taxon>
        <taxon>Spermatophyta</taxon>
        <taxon>Magnoliopsida</taxon>
        <taxon>eudicotyledons</taxon>
        <taxon>Gunneridae</taxon>
        <taxon>Pentapetalae</taxon>
        <taxon>rosids</taxon>
        <taxon>fabids</taxon>
        <taxon>Fabales</taxon>
        <taxon>Fabaceae</taxon>
        <taxon>Papilionoideae</taxon>
        <taxon>50 kb inversion clade</taxon>
        <taxon>NPAAA clade</taxon>
        <taxon>indigoferoid/millettioid clade</taxon>
        <taxon>Phaseoleae</taxon>
        <taxon>Glycine</taxon>
        <taxon>Glycine subgen. Soja</taxon>
    </lineage>
</organism>
<name>A0A445JZ69_GLYSO</name>
<evidence type="ECO:0000256" key="1">
    <source>
        <dbReference type="ARBA" id="ARBA00004613"/>
    </source>
</evidence>
<accession>A0A445JZ69</accession>
<comment type="caution">
    <text evidence="8">The sequence shown here is derived from an EMBL/GenBank/DDBJ whole genome shotgun (WGS) entry which is preliminary data.</text>
</comment>
<evidence type="ECO:0000256" key="3">
    <source>
        <dbReference type="ARBA" id="ARBA00022525"/>
    </source>
</evidence>
<comment type="subcellular location">
    <subcellularLocation>
        <location evidence="1">Secreted</location>
    </subcellularLocation>
</comment>
<sequence>MSSSISVTGSNDYLNNYFLPEHHPSSRTYSPEQYDVALVQEYARNLKDLHALGTRRFALIGLGLIGCVPHEISIHGKNGSICVDEENRAALIFNDKHKPVVGRFNKELPDAKFIFISSAVVSLRDSQDFNTSKLLGISEVAVCCKVGPNGQCIPNEKPCKNKNLHVFFDAFHPTEMTNQLSARSAYNAPIPTLAPNG</sequence>
<keyword evidence="4" id="KW-0732">Signal</keyword>
<dbReference type="Pfam" id="PF00657">
    <property type="entry name" value="Lipase_GDSL"/>
    <property type="match status" value="1"/>
</dbReference>
<proteinExistence type="inferred from homology"/>
<dbReference type="GO" id="GO:0016788">
    <property type="term" value="F:hydrolase activity, acting on ester bonds"/>
    <property type="evidence" value="ECO:0007669"/>
    <property type="project" value="InterPro"/>
</dbReference>
<gene>
    <name evidence="8" type="ORF">D0Y65_018424</name>
</gene>
<dbReference type="PANTHER" id="PTHR45650:SF89">
    <property type="entry name" value="GDSL-LIKE LIPASE_ACYLHYDROLASE"/>
    <property type="match status" value="1"/>
</dbReference>
<dbReference type="Proteomes" id="UP000289340">
    <property type="component" value="Chromosome 7"/>
</dbReference>
<dbReference type="GO" id="GO:0016042">
    <property type="term" value="P:lipid catabolic process"/>
    <property type="evidence" value="ECO:0007669"/>
    <property type="project" value="UniProtKB-KW"/>
</dbReference>
<keyword evidence="7" id="KW-0443">Lipid metabolism</keyword>
<dbReference type="GO" id="GO:0005576">
    <property type="term" value="C:extracellular region"/>
    <property type="evidence" value="ECO:0007669"/>
    <property type="project" value="UniProtKB-SubCell"/>
</dbReference>
<keyword evidence="6" id="KW-0442">Lipid degradation</keyword>
<dbReference type="InterPro" id="IPR051238">
    <property type="entry name" value="GDSL_esterase/lipase"/>
</dbReference>
<protein>
    <submittedName>
        <fullName evidence="8">GDSL esterase/lipase</fullName>
    </submittedName>
</protein>
<evidence type="ECO:0000256" key="4">
    <source>
        <dbReference type="ARBA" id="ARBA00022729"/>
    </source>
</evidence>
<keyword evidence="9" id="KW-1185">Reference proteome</keyword>
<evidence type="ECO:0000313" key="9">
    <source>
        <dbReference type="Proteomes" id="UP000289340"/>
    </source>
</evidence>
<keyword evidence="5" id="KW-0378">Hydrolase</keyword>
<evidence type="ECO:0000256" key="2">
    <source>
        <dbReference type="ARBA" id="ARBA00008668"/>
    </source>
</evidence>
<evidence type="ECO:0000313" key="8">
    <source>
        <dbReference type="EMBL" id="RZC03769.1"/>
    </source>
</evidence>